<dbReference type="Pfam" id="PF07864">
    <property type="entry name" value="DUF1651"/>
    <property type="match status" value="1"/>
</dbReference>
<accession>A2C1F1</accession>
<gene>
    <name evidence="1" type="ordered locus">NATL1_07531</name>
</gene>
<dbReference type="EMBL" id="CP000553">
    <property type="protein sequence ID" value="ABM75311.1"/>
    <property type="molecule type" value="Genomic_DNA"/>
</dbReference>
<evidence type="ECO:0000313" key="2">
    <source>
        <dbReference type="Proteomes" id="UP000002592"/>
    </source>
</evidence>
<protein>
    <submittedName>
        <fullName evidence="1">Uncharacterized protein</fullName>
    </submittedName>
</protein>
<dbReference type="AlphaFoldDB" id="A2C1F1"/>
<dbReference type="InterPro" id="IPR012447">
    <property type="entry name" value="DUF1651"/>
</dbReference>
<organism evidence="1 2">
    <name type="scientific">Prochlorococcus marinus (strain NATL1A)</name>
    <dbReference type="NCBI Taxonomy" id="167555"/>
    <lineage>
        <taxon>Bacteria</taxon>
        <taxon>Bacillati</taxon>
        <taxon>Cyanobacteriota</taxon>
        <taxon>Cyanophyceae</taxon>
        <taxon>Synechococcales</taxon>
        <taxon>Prochlorococcaceae</taxon>
        <taxon>Prochlorococcus</taxon>
    </lineage>
</organism>
<dbReference type="KEGG" id="pme:NATL1_07531"/>
<dbReference type="Proteomes" id="UP000002592">
    <property type="component" value="Chromosome"/>
</dbReference>
<dbReference type="HOGENOM" id="CLU_2438377_0_0_3"/>
<evidence type="ECO:0000313" key="1">
    <source>
        <dbReference type="EMBL" id="ABM75311.1"/>
    </source>
</evidence>
<dbReference type="eggNOG" id="ENOG50322BT">
    <property type="taxonomic scope" value="Bacteria"/>
</dbReference>
<reference evidence="2" key="1">
    <citation type="journal article" date="2007" name="PLoS Genet.">
        <title>Patterns and implications of gene gain and loss in the evolution of Prochlorococcus.</title>
        <authorList>
            <person name="Kettler G.C."/>
            <person name="Martiny A.C."/>
            <person name="Huang K."/>
            <person name="Zucker J."/>
            <person name="Coleman M.L."/>
            <person name="Rodrigue S."/>
            <person name="Chen F."/>
            <person name="Lapidus A."/>
            <person name="Ferriera S."/>
            <person name="Johnson J."/>
            <person name="Steglich C."/>
            <person name="Church G.M."/>
            <person name="Richardson P."/>
            <person name="Chisholm S.W."/>
        </authorList>
    </citation>
    <scope>NUCLEOTIDE SEQUENCE [LARGE SCALE GENOMIC DNA]</scope>
    <source>
        <strain evidence="2">NATL1A</strain>
    </source>
</reference>
<proteinExistence type="predicted"/>
<name>A2C1F1_PROM1</name>
<sequence length="90" mass="10546">MMAKVENLKAPIGWLTDPHNKWAINFNFKKGTNDENSAEFTIDMWGVVPHGKPMQFKSRRKVTKNESLKTWKQLLSSNWVEFDFEMKKSA</sequence>